<dbReference type="GO" id="GO:0097163">
    <property type="term" value="F:sulfur carrier activity"/>
    <property type="evidence" value="ECO:0007669"/>
    <property type="project" value="UniProtKB-UniRule"/>
</dbReference>
<dbReference type="RefSeq" id="WP_135327350.1">
    <property type="nucleotide sequence ID" value="NZ_SRJC01000001.1"/>
</dbReference>
<gene>
    <name evidence="3 4" type="primary">fdhD</name>
    <name evidence="4" type="ORF">E4663_09160</name>
</gene>
<dbReference type="SUPFAM" id="SSF53927">
    <property type="entry name" value="Cytidine deaminase-like"/>
    <property type="match status" value="1"/>
</dbReference>
<comment type="similarity">
    <text evidence="3">Belongs to the FdhD family.</text>
</comment>
<dbReference type="NCBIfam" id="TIGR00129">
    <property type="entry name" value="fdhD_narQ"/>
    <property type="match status" value="1"/>
</dbReference>
<keyword evidence="4" id="KW-0808">Transferase</keyword>
<accession>A0A4Z0H401</accession>
<dbReference type="PANTHER" id="PTHR30592:SF1">
    <property type="entry name" value="SULFUR CARRIER PROTEIN FDHD"/>
    <property type="match status" value="1"/>
</dbReference>
<evidence type="ECO:0000256" key="1">
    <source>
        <dbReference type="ARBA" id="ARBA00022490"/>
    </source>
</evidence>
<proteinExistence type="inferred from homology"/>
<reference evidence="4 5" key="1">
    <citation type="journal article" date="2003" name="Int. J. Syst. Evol. Microbiol.">
        <title>Halobacillus salinus sp. nov., isolated from a salt lake on the coast of the East Sea in Korea.</title>
        <authorList>
            <person name="Yoon J.H."/>
            <person name="Kang K.H."/>
            <person name="Park Y.H."/>
        </authorList>
    </citation>
    <scope>NUCLEOTIDE SEQUENCE [LARGE SCALE GENOMIC DNA]</scope>
    <source>
        <strain evidence="4 5">HSL-3</strain>
    </source>
</reference>
<dbReference type="STRING" id="192814.GCA_900166575_02174"/>
<comment type="function">
    <text evidence="3">Required for formate dehydrogenase (FDH) activity. Acts as a sulfur carrier protein that transfers sulfur from IscS to the molybdenum cofactor prior to its insertion into FDH.</text>
</comment>
<dbReference type="GO" id="GO:0006777">
    <property type="term" value="P:Mo-molybdopterin cofactor biosynthetic process"/>
    <property type="evidence" value="ECO:0007669"/>
    <property type="project" value="UniProtKB-UniRule"/>
</dbReference>
<dbReference type="InterPro" id="IPR003786">
    <property type="entry name" value="FdhD"/>
</dbReference>
<dbReference type="AlphaFoldDB" id="A0A4Z0H401"/>
<evidence type="ECO:0000313" key="4">
    <source>
        <dbReference type="EMBL" id="TGB05143.1"/>
    </source>
</evidence>
<evidence type="ECO:0000256" key="3">
    <source>
        <dbReference type="HAMAP-Rule" id="MF_00187"/>
    </source>
</evidence>
<dbReference type="PANTHER" id="PTHR30592">
    <property type="entry name" value="FORMATE DEHYDROGENASE"/>
    <property type="match status" value="1"/>
</dbReference>
<dbReference type="Gene3D" id="3.10.20.10">
    <property type="match status" value="1"/>
</dbReference>
<dbReference type="HAMAP" id="MF_00187">
    <property type="entry name" value="FdhD"/>
    <property type="match status" value="1"/>
</dbReference>
<sequence>MKQGTSLWNVSRVECGEVTELQDEVAVEFPLTLVVNGKEFATMVCSPLDLEVLVIGFLASEGIIRRKEDISSLSIDEDTGFAYIELTKEVPVVSTMEKRWIGSCCGKSRAFYFQSDAKTARTIMNHFQLEPEVCLQLMKQFHAEAQVFKKTGGVHQASIATREGLEVTFADIGRHNALDKLLGHMILHQLRNKEHTVLFSGRISSEVLLKISKMGIGFLLSKSAPTDLALKLAEDLNITAIGFVRDDRMNVYTHPERLKTDVAPSFAEMNKGGIDVD</sequence>
<evidence type="ECO:0000313" key="5">
    <source>
        <dbReference type="Proteomes" id="UP000297982"/>
    </source>
</evidence>
<feature type="active site" description="Cysteine persulfide intermediate" evidence="3">
    <location>
        <position position="105"/>
    </location>
</feature>
<dbReference type="GO" id="GO:0005737">
    <property type="term" value="C:cytoplasm"/>
    <property type="evidence" value="ECO:0007669"/>
    <property type="project" value="UniProtKB-SubCell"/>
</dbReference>
<comment type="caution">
    <text evidence="4">The sequence shown here is derived from an EMBL/GenBank/DDBJ whole genome shotgun (WGS) entry which is preliminary data.</text>
</comment>
<dbReference type="Proteomes" id="UP000297982">
    <property type="component" value="Unassembled WGS sequence"/>
</dbReference>
<organism evidence="4 5">
    <name type="scientific">Halobacillus salinus</name>
    <dbReference type="NCBI Taxonomy" id="192814"/>
    <lineage>
        <taxon>Bacteria</taxon>
        <taxon>Bacillati</taxon>
        <taxon>Bacillota</taxon>
        <taxon>Bacilli</taxon>
        <taxon>Bacillales</taxon>
        <taxon>Bacillaceae</taxon>
        <taxon>Halobacillus</taxon>
    </lineage>
</organism>
<comment type="subcellular location">
    <subcellularLocation>
        <location evidence="3">Cytoplasm</location>
    </subcellularLocation>
</comment>
<keyword evidence="1 3" id="KW-0963">Cytoplasm</keyword>
<dbReference type="EMBL" id="SRJC01000001">
    <property type="protein sequence ID" value="TGB05143.1"/>
    <property type="molecule type" value="Genomic_DNA"/>
</dbReference>
<dbReference type="InterPro" id="IPR016193">
    <property type="entry name" value="Cytidine_deaminase-like"/>
</dbReference>
<dbReference type="GO" id="GO:0016783">
    <property type="term" value="F:sulfurtransferase activity"/>
    <property type="evidence" value="ECO:0007669"/>
    <property type="project" value="InterPro"/>
</dbReference>
<name>A0A4Z0H401_9BACI</name>
<keyword evidence="2 3" id="KW-0501">Molybdenum cofactor biosynthesis</keyword>
<keyword evidence="5" id="KW-1185">Reference proteome</keyword>
<dbReference type="Gene3D" id="3.40.140.10">
    <property type="entry name" value="Cytidine Deaminase, domain 2"/>
    <property type="match status" value="1"/>
</dbReference>
<feature type="binding site" evidence="3">
    <location>
        <begin position="243"/>
        <end position="248"/>
    </location>
    <ligand>
        <name>Mo-bis(molybdopterin guanine dinucleotide)</name>
        <dbReference type="ChEBI" id="CHEBI:60539"/>
    </ligand>
</feature>
<dbReference type="PIRSF" id="PIRSF015626">
    <property type="entry name" value="FdhD"/>
    <property type="match status" value="1"/>
</dbReference>
<protein>
    <recommendedName>
        <fullName evidence="3">Sulfur carrier protein FdhD</fullName>
    </recommendedName>
</protein>
<evidence type="ECO:0000256" key="2">
    <source>
        <dbReference type="ARBA" id="ARBA00023150"/>
    </source>
</evidence>
<dbReference type="Pfam" id="PF02634">
    <property type="entry name" value="FdhD-NarQ"/>
    <property type="match status" value="1"/>
</dbReference>